<protein>
    <submittedName>
        <fullName evidence="1">Uncharacterized protein</fullName>
    </submittedName>
</protein>
<name>A0AAD9QMM0_ACRCE</name>
<comment type="caution">
    <text evidence="1">The sequence shown here is derived from an EMBL/GenBank/DDBJ whole genome shotgun (WGS) entry which is preliminary data.</text>
</comment>
<evidence type="ECO:0000313" key="2">
    <source>
        <dbReference type="Proteomes" id="UP001249851"/>
    </source>
</evidence>
<dbReference type="Proteomes" id="UP001249851">
    <property type="component" value="Unassembled WGS sequence"/>
</dbReference>
<keyword evidence="2" id="KW-1185">Reference proteome</keyword>
<evidence type="ECO:0000313" key="1">
    <source>
        <dbReference type="EMBL" id="KAK2563919.1"/>
    </source>
</evidence>
<organism evidence="1 2">
    <name type="scientific">Acropora cervicornis</name>
    <name type="common">Staghorn coral</name>
    <dbReference type="NCBI Taxonomy" id="6130"/>
    <lineage>
        <taxon>Eukaryota</taxon>
        <taxon>Metazoa</taxon>
        <taxon>Cnidaria</taxon>
        <taxon>Anthozoa</taxon>
        <taxon>Hexacorallia</taxon>
        <taxon>Scleractinia</taxon>
        <taxon>Astrocoeniina</taxon>
        <taxon>Acroporidae</taxon>
        <taxon>Acropora</taxon>
    </lineage>
</organism>
<gene>
    <name evidence="1" type="ORF">P5673_012934</name>
</gene>
<sequence>MFTEEVAESADKHFNAIRIHSNGQVVTTWWTCAVIRIRKSKAFRAEVEYEIFRSSDSMRRADNNGIGLEILDMFANLHCRVVHQPRLCLSGGVCRIEF</sequence>
<reference evidence="1" key="2">
    <citation type="journal article" date="2023" name="Science">
        <title>Genomic signatures of disease resistance in endangered staghorn corals.</title>
        <authorList>
            <person name="Vollmer S.V."/>
            <person name="Selwyn J.D."/>
            <person name="Despard B.A."/>
            <person name="Roesel C.L."/>
        </authorList>
    </citation>
    <scope>NUCLEOTIDE SEQUENCE</scope>
    <source>
        <strain evidence="1">K2</strain>
    </source>
</reference>
<dbReference type="EMBL" id="JARQWQ010000024">
    <property type="protein sequence ID" value="KAK2563919.1"/>
    <property type="molecule type" value="Genomic_DNA"/>
</dbReference>
<proteinExistence type="predicted"/>
<accession>A0AAD9QMM0</accession>
<dbReference type="AlphaFoldDB" id="A0AAD9QMM0"/>
<reference evidence="1" key="1">
    <citation type="journal article" date="2023" name="G3 (Bethesda)">
        <title>Whole genome assembly and annotation of the endangered Caribbean coral Acropora cervicornis.</title>
        <authorList>
            <person name="Selwyn J.D."/>
            <person name="Vollmer S.V."/>
        </authorList>
    </citation>
    <scope>NUCLEOTIDE SEQUENCE</scope>
    <source>
        <strain evidence="1">K2</strain>
    </source>
</reference>